<dbReference type="EMBL" id="SPQQ01000006">
    <property type="protein sequence ID" value="TGE36863.1"/>
    <property type="molecule type" value="Genomic_DNA"/>
</dbReference>
<evidence type="ECO:0008006" key="3">
    <source>
        <dbReference type="Google" id="ProtNLM"/>
    </source>
</evidence>
<evidence type="ECO:0000313" key="1">
    <source>
        <dbReference type="EMBL" id="TGE36863.1"/>
    </source>
</evidence>
<name>A0A4Z0R3X4_9FIRM</name>
<comment type="caution">
    <text evidence="1">The sequence shown here is derived from an EMBL/GenBank/DDBJ whole genome shotgun (WGS) entry which is preliminary data.</text>
</comment>
<dbReference type="AlphaFoldDB" id="A0A4Z0R3X4"/>
<reference evidence="1 2" key="1">
    <citation type="submission" date="2019-03" db="EMBL/GenBank/DDBJ databases">
        <title>Draft Genome Sequence of Desulfosporosinus fructosivorans Strain 63.6F, Isolated from Marine Sediment in the Baltic Sea.</title>
        <authorList>
            <person name="Hausmann B."/>
            <person name="Vandieken V."/>
            <person name="Pjevac P."/>
            <person name="Schreck K."/>
            <person name="Herbold C.W."/>
            <person name="Loy A."/>
        </authorList>
    </citation>
    <scope>NUCLEOTIDE SEQUENCE [LARGE SCALE GENOMIC DNA]</scope>
    <source>
        <strain evidence="1 2">63.6F</strain>
    </source>
</reference>
<sequence length="99" mass="11290">MDKTHYDLTGEVKMVEEFQEYVPPVVTEEVAVAQKMIRKRPLIMSNKPSRDQLEIYLRNGMSFAEIAMKRDTSVATVGNWIRSYGLQGIKGKKKLEGAL</sequence>
<accession>A0A4Z0R3X4</accession>
<dbReference type="Proteomes" id="UP000298460">
    <property type="component" value="Unassembled WGS sequence"/>
</dbReference>
<gene>
    <name evidence="1" type="ORF">E4K67_17340</name>
</gene>
<keyword evidence="2" id="KW-1185">Reference proteome</keyword>
<proteinExistence type="predicted"/>
<organism evidence="1 2">
    <name type="scientific">Desulfosporosinus fructosivorans</name>
    <dbReference type="NCBI Taxonomy" id="2018669"/>
    <lineage>
        <taxon>Bacteria</taxon>
        <taxon>Bacillati</taxon>
        <taxon>Bacillota</taxon>
        <taxon>Clostridia</taxon>
        <taxon>Eubacteriales</taxon>
        <taxon>Desulfitobacteriaceae</taxon>
        <taxon>Desulfosporosinus</taxon>
    </lineage>
</organism>
<dbReference type="OrthoDB" id="9781005at2"/>
<protein>
    <recommendedName>
        <fullName evidence="3">Helix-turn-helix domain-containing protein</fullName>
    </recommendedName>
</protein>
<evidence type="ECO:0000313" key="2">
    <source>
        <dbReference type="Proteomes" id="UP000298460"/>
    </source>
</evidence>